<gene>
    <name evidence="2" type="ordered locus">CT0520</name>
</gene>
<proteinExistence type="predicted"/>
<dbReference type="EMBL" id="AE006470">
    <property type="protein sequence ID" value="AAM71762.1"/>
    <property type="molecule type" value="Genomic_DNA"/>
</dbReference>
<evidence type="ECO:0000313" key="3">
    <source>
        <dbReference type="Proteomes" id="UP000001007"/>
    </source>
</evidence>
<feature type="region of interest" description="Disordered" evidence="1">
    <location>
        <begin position="1"/>
        <end position="31"/>
    </location>
</feature>
<evidence type="ECO:0000313" key="2">
    <source>
        <dbReference type="EMBL" id="AAM71762.1"/>
    </source>
</evidence>
<evidence type="ECO:0000256" key="1">
    <source>
        <dbReference type="SAM" id="MobiDB-lite"/>
    </source>
</evidence>
<name>Q8KF12_CHLTE</name>
<dbReference type="HOGENOM" id="CLU_3395779_0_0_10"/>
<dbReference type="AlphaFoldDB" id="Q8KF12"/>
<organism evidence="2 3">
    <name type="scientific">Chlorobaculum tepidum (strain ATCC 49652 / DSM 12025 / NBRC 103806 / TLS)</name>
    <name type="common">Chlorobium tepidum</name>
    <dbReference type="NCBI Taxonomy" id="194439"/>
    <lineage>
        <taxon>Bacteria</taxon>
        <taxon>Pseudomonadati</taxon>
        <taxon>Chlorobiota</taxon>
        <taxon>Chlorobiia</taxon>
        <taxon>Chlorobiales</taxon>
        <taxon>Chlorobiaceae</taxon>
        <taxon>Chlorobaculum</taxon>
    </lineage>
</organism>
<sequence>MNSRGSLRGCPASGGTGGNLIGQKNFHISVA</sequence>
<protein>
    <submittedName>
        <fullName evidence="2">Uncharacterized protein</fullName>
    </submittedName>
</protein>
<dbReference type="Proteomes" id="UP000001007">
    <property type="component" value="Chromosome"/>
</dbReference>
<keyword evidence="3" id="KW-1185">Reference proteome</keyword>
<dbReference type="STRING" id="194439.CT0520"/>
<accession>Q8KF12</accession>
<dbReference type="KEGG" id="cte:CT0520"/>
<dbReference type="EnsemblBacteria" id="AAM71762">
    <property type="protein sequence ID" value="AAM71762"/>
    <property type="gene ID" value="CT0520"/>
</dbReference>
<reference evidence="2 3" key="1">
    <citation type="journal article" date="2002" name="Proc. Natl. Acad. Sci. U.S.A.">
        <title>The complete genome sequence of Chlorobium tepidum TLS, a photosynthetic, anaerobic, green-sulfur bacterium.</title>
        <authorList>
            <person name="Eisen J.A."/>
            <person name="Nelson K.E."/>
            <person name="Paulsen I.T."/>
            <person name="Heidelberg J.F."/>
            <person name="Wu M."/>
            <person name="Dodson R.J."/>
            <person name="Deboy R."/>
            <person name="Gwinn M.L."/>
            <person name="Nelson W.C."/>
            <person name="Haft D.H."/>
            <person name="Hickey E.K."/>
            <person name="Peterson J.D."/>
            <person name="Durkin A.S."/>
            <person name="Kolonay J.L."/>
            <person name="Yang F."/>
            <person name="Holt I."/>
            <person name="Umayam L.A."/>
            <person name="Mason T."/>
            <person name="Brenner M."/>
            <person name="Shea T.P."/>
            <person name="Parksey D."/>
            <person name="Nierman W.C."/>
            <person name="Feldblyum T.V."/>
            <person name="Hansen C.L."/>
            <person name="Craven M.B."/>
            <person name="Radune D."/>
            <person name="Vamathevan J."/>
            <person name="Khouri H."/>
            <person name="White O."/>
            <person name="Gruber T.M."/>
            <person name="Ketchum K.A."/>
            <person name="Venter J.C."/>
            <person name="Tettelin H."/>
            <person name="Bryant D.A."/>
            <person name="Fraser C.M."/>
        </authorList>
    </citation>
    <scope>NUCLEOTIDE SEQUENCE [LARGE SCALE GENOMIC DNA]</scope>
    <source>
        <strain evidence="3">ATCC 49652 / DSM 12025 / NBRC 103806 / TLS</strain>
    </source>
</reference>